<dbReference type="Proteomes" id="UP000007721">
    <property type="component" value="Chromosome"/>
</dbReference>
<dbReference type="Pfam" id="PF04055">
    <property type="entry name" value="Radical_SAM"/>
    <property type="match status" value="1"/>
</dbReference>
<dbReference type="STRING" id="316067.Geob_0670"/>
<dbReference type="HOGENOM" id="CLU_896259_0_0_7"/>
<dbReference type="RefSeq" id="WP_012645764.1">
    <property type="nucleotide sequence ID" value="NC_011979.1"/>
</dbReference>
<dbReference type="GO" id="GO:0046872">
    <property type="term" value="F:metal ion binding"/>
    <property type="evidence" value="ECO:0007669"/>
    <property type="project" value="UniProtKB-KW"/>
</dbReference>
<evidence type="ECO:0000256" key="1">
    <source>
        <dbReference type="ARBA" id="ARBA00001966"/>
    </source>
</evidence>
<dbReference type="KEGG" id="geo:Geob_0670"/>
<dbReference type="PANTHER" id="PTHR43273:SF3">
    <property type="entry name" value="ANAEROBIC SULFATASE-MATURATING ENZYME HOMOLOG ASLB-RELATED"/>
    <property type="match status" value="1"/>
</dbReference>
<dbReference type="PANTHER" id="PTHR43273">
    <property type="entry name" value="ANAEROBIC SULFATASE-MATURATING ENZYME HOMOLOG ASLB-RELATED"/>
    <property type="match status" value="1"/>
</dbReference>
<keyword evidence="9" id="KW-1185">Reference proteome</keyword>
<evidence type="ECO:0000256" key="5">
    <source>
        <dbReference type="ARBA" id="ARBA00023014"/>
    </source>
</evidence>
<comment type="cofactor">
    <cofactor evidence="1">
        <name>[4Fe-4S] cluster</name>
        <dbReference type="ChEBI" id="CHEBI:49883"/>
    </cofactor>
</comment>
<dbReference type="Gene3D" id="3.20.20.70">
    <property type="entry name" value="Aldolase class I"/>
    <property type="match status" value="1"/>
</dbReference>
<evidence type="ECO:0000313" key="8">
    <source>
        <dbReference type="EMBL" id="ACM19035.1"/>
    </source>
</evidence>
<comment type="similarity">
    <text evidence="6">Belongs to the radical SAM superfamily. Anaerobic sulfatase-maturating enzyme family.</text>
</comment>
<dbReference type="SUPFAM" id="SSF102114">
    <property type="entry name" value="Radical SAM enzymes"/>
    <property type="match status" value="1"/>
</dbReference>
<reference evidence="8 9" key="1">
    <citation type="submission" date="2009-01" db="EMBL/GenBank/DDBJ databases">
        <title>Complete sequence of Geobacter sp. FRC-32.</title>
        <authorList>
            <consortium name="US DOE Joint Genome Institute"/>
            <person name="Lucas S."/>
            <person name="Copeland A."/>
            <person name="Lapidus A."/>
            <person name="Glavina del Rio T."/>
            <person name="Dalin E."/>
            <person name="Tice H."/>
            <person name="Bruce D."/>
            <person name="Goodwin L."/>
            <person name="Pitluck S."/>
            <person name="Saunders E."/>
            <person name="Brettin T."/>
            <person name="Detter J.C."/>
            <person name="Han C."/>
            <person name="Larimer F."/>
            <person name="Land M."/>
            <person name="Hauser L."/>
            <person name="Kyrpides N."/>
            <person name="Ovchinnikova G."/>
            <person name="Kostka J."/>
            <person name="Richardson P."/>
        </authorList>
    </citation>
    <scope>NUCLEOTIDE SEQUENCE [LARGE SCALE GENOMIC DNA]</scope>
    <source>
        <strain evidence="9">DSM 22248 / JCM 15807 / FRC-32</strain>
    </source>
</reference>
<dbReference type="InterPro" id="IPR058240">
    <property type="entry name" value="rSAM_sf"/>
</dbReference>
<dbReference type="SFLD" id="SFLDS00029">
    <property type="entry name" value="Radical_SAM"/>
    <property type="match status" value="1"/>
</dbReference>
<feature type="domain" description="Radical SAM core" evidence="7">
    <location>
        <begin position="29"/>
        <end position="178"/>
    </location>
</feature>
<dbReference type="EMBL" id="CP001390">
    <property type="protein sequence ID" value="ACM19035.1"/>
    <property type="molecule type" value="Genomic_DNA"/>
</dbReference>
<proteinExistence type="inferred from homology"/>
<evidence type="ECO:0000313" key="9">
    <source>
        <dbReference type="Proteomes" id="UP000007721"/>
    </source>
</evidence>
<dbReference type="InterPro" id="IPR007197">
    <property type="entry name" value="rSAM"/>
</dbReference>
<evidence type="ECO:0000256" key="2">
    <source>
        <dbReference type="ARBA" id="ARBA00022691"/>
    </source>
</evidence>
<keyword evidence="5" id="KW-0411">Iron-sulfur</keyword>
<evidence type="ECO:0000256" key="6">
    <source>
        <dbReference type="ARBA" id="ARBA00023601"/>
    </source>
</evidence>
<dbReference type="eggNOG" id="COG0535">
    <property type="taxonomic scope" value="Bacteria"/>
</dbReference>
<dbReference type="InterPro" id="IPR013785">
    <property type="entry name" value="Aldolase_TIM"/>
</dbReference>
<dbReference type="PROSITE" id="PS51257">
    <property type="entry name" value="PROKAR_LIPOPROTEIN"/>
    <property type="match status" value="1"/>
</dbReference>
<dbReference type="InterPro" id="IPR023867">
    <property type="entry name" value="Sulphatase_maturase_rSAM"/>
</dbReference>
<dbReference type="AlphaFoldDB" id="B9M0J8"/>
<dbReference type="GO" id="GO:0016491">
    <property type="term" value="F:oxidoreductase activity"/>
    <property type="evidence" value="ECO:0007669"/>
    <property type="project" value="InterPro"/>
</dbReference>
<accession>B9M0J8</accession>
<evidence type="ECO:0000256" key="4">
    <source>
        <dbReference type="ARBA" id="ARBA00023004"/>
    </source>
</evidence>
<organism evidence="8 9">
    <name type="scientific">Geotalea daltonii (strain DSM 22248 / JCM 15807 / FRC-32)</name>
    <name type="common">Geobacter daltonii</name>
    <dbReference type="NCBI Taxonomy" id="316067"/>
    <lineage>
        <taxon>Bacteria</taxon>
        <taxon>Pseudomonadati</taxon>
        <taxon>Thermodesulfobacteriota</taxon>
        <taxon>Desulfuromonadia</taxon>
        <taxon>Geobacterales</taxon>
        <taxon>Geobacteraceae</taxon>
        <taxon>Geotalea</taxon>
    </lineage>
</organism>
<gene>
    <name evidence="8" type="ordered locus">Geob_0670</name>
</gene>
<evidence type="ECO:0000256" key="3">
    <source>
        <dbReference type="ARBA" id="ARBA00022723"/>
    </source>
</evidence>
<keyword evidence="3" id="KW-0479">Metal-binding</keyword>
<keyword evidence="4" id="KW-0408">Iron</keyword>
<dbReference type="GO" id="GO:0051536">
    <property type="term" value="F:iron-sulfur cluster binding"/>
    <property type="evidence" value="ECO:0007669"/>
    <property type="project" value="UniProtKB-KW"/>
</dbReference>
<dbReference type="OrthoDB" id="5365789at2"/>
<sequence>MTKSATAFADELPPITPKEHHNYVAFFLTLACNLHCDYCLNLHQNAKRSDQRAKRMLSAEDWITAANRLVLRNDLPLTLQGGEPTLHQGFYRLVNEANEEIKMDLMTNMMFDVDAFIKKVPVERFTRNAPYAAIRVSYHPGQNDIDDLIRKTLKMQDAGFRVGLYGIEHPDPEIRKHILEIQEKCRKLELDFRTKEFLGNYKGKLYGTFKFPDCVDGEKTKHCECRTSEILVDPAGHVYKCHSDLYKDRSPIAHILDAGFSQETIEEYRPCRYYGDCNPCDVKVKTNRFQVFGHTSVNIRNIQDNFSVPTERHPTP</sequence>
<name>B9M0J8_GEODF</name>
<evidence type="ECO:0000259" key="7">
    <source>
        <dbReference type="Pfam" id="PF04055"/>
    </source>
</evidence>
<keyword evidence="2" id="KW-0949">S-adenosyl-L-methionine</keyword>
<dbReference type="SFLD" id="SFLDG01067">
    <property type="entry name" value="SPASM/twitch_domain_containing"/>
    <property type="match status" value="1"/>
</dbReference>
<protein>
    <submittedName>
        <fullName evidence="8">Radical SAM domain iron-sulfur cluster-binding oxidoreductase</fullName>
    </submittedName>
</protein>